<comment type="caution">
    <text evidence="2">The sequence shown here is derived from an EMBL/GenBank/DDBJ whole genome shotgun (WGS) entry which is preliminary data.</text>
</comment>
<evidence type="ECO:0000313" key="2">
    <source>
        <dbReference type="EMBL" id="ETE60171.1"/>
    </source>
</evidence>
<organism evidence="2 3">
    <name type="scientific">Ophiophagus hannah</name>
    <name type="common">King cobra</name>
    <name type="synonym">Naja hannah</name>
    <dbReference type="NCBI Taxonomy" id="8665"/>
    <lineage>
        <taxon>Eukaryota</taxon>
        <taxon>Metazoa</taxon>
        <taxon>Chordata</taxon>
        <taxon>Craniata</taxon>
        <taxon>Vertebrata</taxon>
        <taxon>Euteleostomi</taxon>
        <taxon>Lepidosauria</taxon>
        <taxon>Squamata</taxon>
        <taxon>Bifurcata</taxon>
        <taxon>Unidentata</taxon>
        <taxon>Episquamata</taxon>
        <taxon>Toxicofera</taxon>
        <taxon>Serpentes</taxon>
        <taxon>Colubroidea</taxon>
        <taxon>Elapidae</taxon>
        <taxon>Elapinae</taxon>
        <taxon>Ophiophagus</taxon>
    </lineage>
</organism>
<name>V8NDY6_OPHHA</name>
<protein>
    <submittedName>
        <fullName evidence="2">Partitioning defective 3-like B</fullName>
    </submittedName>
</protein>
<gene>
    <name evidence="2" type="primary">PARD3B</name>
    <name evidence="2" type="ORF">L345_14088</name>
</gene>
<proteinExistence type="predicted"/>
<accession>V8NDY6</accession>
<feature type="region of interest" description="Disordered" evidence="1">
    <location>
        <begin position="1"/>
        <end position="26"/>
    </location>
</feature>
<dbReference type="AlphaFoldDB" id="V8NDY6"/>
<evidence type="ECO:0000256" key="1">
    <source>
        <dbReference type="SAM" id="MobiDB-lite"/>
    </source>
</evidence>
<dbReference type="Proteomes" id="UP000018936">
    <property type="component" value="Unassembled WGS sequence"/>
</dbReference>
<evidence type="ECO:0000313" key="3">
    <source>
        <dbReference type="Proteomes" id="UP000018936"/>
    </source>
</evidence>
<reference evidence="2 3" key="1">
    <citation type="journal article" date="2013" name="Proc. Natl. Acad. Sci. U.S.A.">
        <title>The king cobra genome reveals dynamic gene evolution and adaptation in the snake venom system.</title>
        <authorList>
            <person name="Vonk F.J."/>
            <person name="Casewell N.R."/>
            <person name="Henkel C.V."/>
            <person name="Heimberg A.M."/>
            <person name="Jansen H.J."/>
            <person name="McCleary R.J."/>
            <person name="Kerkkamp H.M."/>
            <person name="Vos R.A."/>
            <person name="Guerreiro I."/>
            <person name="Calvete J.J."/>
            <person name="Wuster W."/>
            <person name="Woods A.E."/>
            <person name="Logan J.M."/>
            <person name="Harrison R.A."/>
            <person name="Castoe T.A."/>
            <person name="de Koning A.P."/>
            <person name="Pollock D.D."/>
            <person name="Yandell M."/>
            <person name="Calderon D."/>
            <person name="Renjifo C."/>
            <person name="Currier R.B."/>
            <person name="Salgado D."/>
            <person name="Pla D."/>
            <person name="Sanz L."/>
            <person name="Hyder A.S."/>
            <person name="Ribeiro J.M."/>
            <person name="Arntzen J.W."/>
            <person name="van den Thillart G.E."/>
            <person name="Boetzer M."/>
            <person name="Pirovano W."/>
            <person name="Dirks R.P."/>
            <person name="Spaink H.P."/>
            <person name="Duboule D."/>
            <person name="McGlinn E."/>
            <person name="Kini R.M."/>
            <person name="Richardson M.K."/>
        </authorList>
    </citation>
    <scope>NUCLEOTIDE SEQUENCE</scope>
    <source>
        <tissue evidence="2">Blood</tissue>
    </source>
</reference>
<sequence>MYDEQDAFPKSDDNTNGSLTEGNSPDAFETDVAAQLAAFQPIGGEIEVTSSALKLAHILLQAFWEKKLRRQILKPYFEKHVAESKQKM</sequence>
<dbReference type="OrthoDB" id="6264899at2759"/>
<feature type="non-terminal residue" evidence="2">
    <location>
        <position position="1"/>
    </location>
</feature>
<dbReference type="EMBL" id="AZIM01004890">
    <property type="protein sequence ID" value="ETE60171.1"/>
    <property type="molecule type" value="Genomic_DNA"/>
</dbReference>
<feature type="compositionally biased region" description="Polar residues" evidence="1">
    <location>
        <begin position="14"/>
        <end position="23"/>
    </location>
</feature>
<keyword evidence="3" id="KW-1185">Reference proteome</keyword>